<dbReference type="InterPro" id="IPR029058">
    <property type="entry name" value="AB_hydrolase_fold"/>
</dbReference>
<gene>
    <name evidence="7" type="ORF">V1633_14580</name>
</gene>
<dbReference type="PANTHER" id="PTHR43248:SF29">
    <property type="entry name" value="TRIPEPTIDYL AMINOPEPTIDASE"/>
    <property type="match status" value="1"/>
</dbReference>
<sequence length="574" mass="62007">MRRLVRSVVTSATILALLATPVAAQAADPFDPYLDQEIAWGPCLFTPVEGMRPTECALVTVPRDWAAPDAGVDLRVSVSRAKATGERLGAILLNPGGPGGQGTSLAGFLAALQPAVNQRYDFIGMDPRGTGQEGGTAPEQLGLVCEIPTGRLSTRTDLDARDRSRESITEHQKAPRAIAEACQSEALTRYVTTWQTAHDMELIRRLLGDPTLNYVGYSYGTWLGAKYASLFPASTGKMVLDSSVNWQGRLQAAFEAFPMIGQRQLDDVYLPWTARQFPEIVGDTPAEAARTWEQARAYAKTVGISGDTYDGVFVGMGSEIRWLLATLLFTLAAQEMNGESPGAGVPETLRTELDGLARAEYGVPLAELTVRTISAEAPDDYVTFPLTRAAVACGDQPTRSATWYRNLSDRQGPRYPLFGWAYGISEPCAFWSDPPRQTLPNLPAEVASKILVVQAEFDPQTGYEQARAAVRAAPGVSMVSVDDATFHGQYAVDGNPCVDGMVNVFLLHNSRPSDATCPGLPLPGETEVYPVAGPVKRDNRTLDPAARLSAESLPELREAVRERIALVNPGQPVR</sequence>
<feature type="domain" description="AB hydrolase-1" evidence="5">
    <location>
        <begin position="90"/>
        <end position="287"/>
    </location>
</feature>
<dbReference type="Pfam" id="PF08386">
    <property type="entry name" value="Abhydrolase_4"/>
    <property type="match status" value="1"/>
</dbReference>
<dbReference type="PANTHER" id="PTHR43248">
    <property type="entry name" value="2-SUCCINYL-6-HYDROXY-2,4-CYCLOHEXADIENE-1-CARBOXYLATE SYNTHASE"/>
    <property type="match status" value="1"/>
</dbReference>
<dbReference type="Pfam" id="PF00561">
    <property type="entry name" value="Abhydrolase_1"/>
    <property type="match status" value="1"/>
</dbReference>
<dbReference type="GO" id="GO:0016787">
    <property type="term" value="F:hydrolase activity"/>
    <property type="evidence" value="ECO:0007669"/>
    <property type="project" value="UniProtKB-KW"/>
</dbReference>
<dbReference type="Gene3D" id="3.40.50.1820">
    <property type="entry name" value="alpha/beta hydrolase"/>
    <property type="match status" value="1"/>
</dbReference>
<feature type="signal peptide" evidence="4">
    <location>
        <begin position="1"/>
        <end position="26"/>
    </location>
</feature>
<evidence type="ECO:0000313" key="7">
    <source>
        <dbReference type="EMBL" id="MEE6259711.1"/>
    </source>
</evidence>
<evidence type="ECO:0000313" key="8">
    <source>
        <dbReference type="Proteomes" id="UP001332243"/>
    </source>
</evidence>
<feature type="domain" description="Peptidase S33 tripeptidyl aminopeptidase-like C-terminal" evidence="6">
    <location>
        <begin position="423"/>
        <end position="517"/>
    </location>
</feature>
<evidence type="ECO:0000256" key="3">
    <source>
        <dbReference type="ARBA" id="ARBA00022801"/>
    </source>
</evidence>
<evidence type="ECO:0000256" key="1">
    <source>
        <dbReference type="ARBA" id="ARBA00010088"/>
    </source>
</evidence>
<dbReference type="RefSeq" id="WP_331214835.1">
    <property type="nucleotide sequence ID" value="NZ_JAZGQK010000012.1"/>
</dbReference>
<comment type="caution">
    <text evidence="7">The sequence shown here is derived from an EMBL/GenBank/DDBJ whole genome shotgun (WGS) entry which is preliminary data.</text>
</comment>
<dbReference type="EMBL" id="JAZGQK010000012">
    <property type="protein sequence ID" value="MEE6259711.1"/>
    <property type="molecule type" value="Genomic_DNA"/>
</dbReference>
<evidence type="ECO:0000259" key="6">
    <source>
        <dbReference type="Pfam" id="PF08386"/>
    </source>
</evidence>
<evidence type="ECO:0000256" key="4">
    <source>
        <dbReference type="SAM" id="SignalP"/>
    </source>
</evidence>
<dbReference type="InterPro" id="IPR000073">
    <property type="entry name" value="AB_hydrolase_1"/>
</dbReference>
<evidence type="ECO:0000259" key="5">
    <source>
        <dbReference type="Pfam" id="PF00561"/>
    </source>
</evidence>
<dbReference type="InterPro" id="IPR051601">
    <property type="entry name" value="Serine_prot/Carboxylest_S33"/>
</dbReference>
<keyword evidence="3 7" id="KW-0378">Hydrolase</keyword>
<dbReference type="Proteomes" id="UP001332243">
    <property type="component" value="Unassembled WGS sequence"/>
</dbReference>
<name>A0ABU7RT94_9ACTN</name>
<evidence type="ECO:0000256" key="2">
    <source>
        <dbReference type="ARBA" id="ARBA00022729"/>
    </source>
</evidence>
<keyword evidence="2 4" id="KW-0732">Signal</keyword>
<protein>
    <submittedName>
        <fullName evidence="7">Alpha/beta hydrolase</fullName>
    </submittedName>
</protein>
<feature type="chain" id="PRO_5046512632" evidence="4">
    <location>
        <begin position="27"/>
        <end position="574"/>
    </location>
</feature>
<reference evidence="7 8" key="1">
    <citation type="submission" date="2024-01" db="EMBL/GenBank/DDBJ databases">
        <title>Genome insights into Plantactinospora sonchi sp. nov.</title>
        <authorList>
            <person name="Wang L."/>
        </authorList>
    </citation>
    <scope>NUCLEOTIDE SEQUENCE [LARGE SCALE GENOMIC DNA]</scope>
    <source>
        <strain evidence="7 8">NEAU-QY2</strain>
    </source>
</reference>
<proteinExistence type="inferred from homology"/>
<comment type="similarity">
    <text evidence="1">Belongs to the peptidase S33 family.</text>
</comment>
<accession>A0ABU7RT94</accession>
<keyword evidence="8" id="KW-1185">Reference proteome</keyword>
<organism evidence="7 8">
    <name type="scientific">Plantactinospora sonchi</name>
    <dbReference type="NCBI Taxonomy" id="1544735"/>
    <lineage>
        <taxon>Bacteria</taxon>
        <taxon>Bacillati</taxon>
        <taxon>Actinomycetota</taxon>
        <taxon>Actinomycetes</taxon>
        <taxon>Micromonosporales</taxon>
        <taxon>Micromonosporaceae</taxon>
        <taxon>Plantactinospora</taxon>
    </lineage>
</organism>
<dbReference type="SUPFAM" id="SSF53474">
    <property type="entry name" value="alpha/beta-Hydrolases"/>
    <property type="match status" value="1"/>
</dbReference>
<dbReference type="InterPro" id="IPR013595">
    <property type="entry name" value="Pept_S33_TAP-like_C"/>
</dbReference>